<dbReference type="EMBL" id="BGZK01002829">
    <property type="protein sequence ID" value="GBP96754.1"/>
    <property type="molecule type" value="Genomic_DNA"/>
</dbReference>
<dbReference type="AlphaFoldDB" id="A0A4C2AC10"/>
<dbReference type="Proteomes" id="UP000299102">
    <property type="component" value="Unassembled WGS sequence"/>
</dbReference>
<gene>
    <name evidence="1" type="ORF">EVAR_71023_1</name>
</gene>
<keyword evidence="2" id="KW-1185">Reference proteome</keyword>
<evidence type="ECO:0000313" key="2">
    <source>
        <dbReference type="Proteomes" id="UP000299102"/>
    </source>
</evidence>
<comment type="caution">
    <text evidence="1">The sequence shown here is derived from an EMBL/GenBank/DDBJ whole genome shotgun (WGS) entry which is preliminary data.</text>
</comment>
<accession>A0A4C2AC10</accession>
<name>A0A4C2AC10_EUMVA</name>
<protein>
    <submittedName>
        <fullName evidence="1">Uncharacterized protein</fullName>
    </submittedName>
</protein>
<reference evidence="1 2" key="1">
    <citation type="journal article" date="2019" name="Commun. Biol.">
        <title>The bagworm genome reveals a unique fibroin gene that provides high tensile strength.</title>
        <authorList>
            <person name="Kono N."/>
            <person name="Nakamura H."/>
            <person name="Ohtoshi R."/>
            <person name="Tomita M."/>
            <person name="Numata K."/>
            <person name="Arakawa K."/>
        </authorList>
    </citation>
    <scope>NUCLEOTIDE SEQUENCE [LARGE SCALE GENOMIC DNA]</scope>
</reference>
<evidence type="ECO:0000313" key="1">
    <source>
        <dbReference type="EMBL" id="GBP96754.1"/>
    </source>
</evidence>
<organism evidence="1 2">
    <name type="scientific">Eumeta variegata</name>
    <name type="common">Bagworm moth</name>
    <name type="synonym">Eumeta japonica</name>
    <dbReference type="NCBI Taxonomy" id="151549"/>
    <lineage>
        <taxon>Eukaryota</taxon>
        <taxon>Metazoa</taxon>
        <taxon>Ecdysozoa</taxon>
        <taxon>Arthropoda</taxon>
        <taxon>Hexapoda</taxon>
        <taxon>Insecta</taxon>
        <taxon>Pterygota</taxon>
        <taxon>Neoptera</taxon>
        <taxon>Endopterygota</taxon>
        <taxon>Lepidoptera</taxon>
        <taxon>Glossata</taxon>
        <taxon>Ditrysia</taxon>
        <taxon>Tineoidea</taxon>
        <taxon>Psychidae</taxon>
        <taxon>Oiketicinae</taxon>
        <taxon>Eumeta</taxon>
    </lineage>
</organism>
<sequence length="87" mass="9760">MAVEHGDVVFPKLFITALEDAFELLSRKGYGIYVNGKHITHLLFADGTPTVRPEVAQDEAAIRHIARSVLNYRDREGALNARRDRVA</sequence>
<proteinExistence type="predicted"/>